<keyword evidence="2 6" id="KW-0813">Transport</keyword>
<feature type="transmembrane region" description="Helical" evidence="8">
    <location>
        <begin position="86"/>
        <end position="104"/>
    </location>
</feature>
<name>A0A251TU48_HELAN</name>
<keyword evidence="3 6" id="KW-0812">Transmembrane</keyword>
<dbReference type="InterPro" id="IPR034294">
    <property type="entry name" value="Aquaporin_transptr"/>
</dbReference>
<dbReference type="Gramene" id="mRNA:HanXRQr2_Chr09g0374681">
    <property type="protein sequence ID" value="mRNA:HanXRQr2_Chr09g0374681"/>
    <property type="gene ID" value="HanXRQr2_Chr09g0374681"/>
</dbReference>
<dbReference type="GO" id="GO:0016020">
    <property type="term" value="C:membrane"/>
    <property type="evidence" value="ECO:0007669"/>
    <property type="project" value="UniProtKB-SubCell"/>
</dbReference>
<dbReference type="FunCoup" id="A0A251TU48">
    <property type="interactions" value="59"/>
</dbReference>
<evidence type="ECO:0000313" key="9">
    <source>
        <dbReference type="EMBL" id="KAF5789726.1"/>
    </source>
</evidence>
<dbReference type="InterPro" id="IPR000425">
    <property type="entry name" value="MIP"/>
</dbReference>
<evidence type="ECO:0000313" key="11">
    <source>
        <dbReference type="Proteomes" id="UP000215914"/>
    </source>
</evidence>
<dbReference type="AlphaFoldDB" id="A0A251TU48"/>
<evidence type="ECO:0000313" key="10">
    <source>
        <dbReference type="EMBL" id="OTG14289.1"/>
    </source>
</evidence>
<dbReference type="EMBL" id="CM007898">
    <property type="protein sequence ID" value="OTG14289.1"/>
    <property type="molecule type" value="Genomic_DNA"/>
</dbReference>
<feature type="compositionally biased region" description="Low complexity" evidence="7">
    <location>
        <begin position="63"/>
        <end position="73"/>
    </location>
</feature>
<dbReference type="PRINTS" id="PR00783">
    <property type="entry name" value="MINTRINSICP"/>
</dbReference>
<protein>
    <submittedName>
        <fullName evidence="9 10">Major intrinsic protein</fullName>
    </submittedName>
</protein>
<reference evidence="9" key="3">
    <citation type="submission" date="2020-06" db="EMBL/GenBank/DDBJ databases">
        <title>Helianthus annuus Genome sequencing and assembly Release 2.</title>
        <authorList>
            <person name="Gouzy J."/>
            <person name="Langlade N."/>
            <person name="Munos S."/>
        </authorList>
    </citation>
    <scope>NUCLEOTIDE SEQUENCE</scope>
    <source>
        <tissue evidence="9">Leaves</tissue>
    </source>
</reference>
<keyword evidence="11" id="KW-1185">Reference proteome</keyword>
<dbReference type="SUPFAM" id="SSF81338">
    <property type="entry name" value="Aquaporin-like"/>
    <property type="match status" value="1"/>
</dbReference>
<dbReference type="InterPro" id="IPR022357">
    <property type="entry name" value="MIP_CS"/>
</dbReference>
<feature type="transmembrane region" description="Helical" evidence="8">
    <location>
        <begin position="218"/>
        <end position="240"/>
    </location>
</feature>
<evidence type="ECO:0000256" key="8">
    <source>
        <dbReference type="SAM" id="Phobius"/>
    </source>
</evidence>
<keyword evidence="5 8" id="KW-0472">Membrane</keyword>
<sequence>MYGPFAFFFYAPQVLVFVYLGPCALLTYLFFAFCLLSYTQCSPKSRRRRTHIQDLKPSRRSNTHSSSHSQPQSPAIPMRPSVRSSAVAALYFTVLLFASPVFGSDYDHKVVAEMLGSFIVMFSIVGIVASTELMRGVGLLEYAVTAGLAVIVVVFSIGHISGAHVNPAFTIAFATVGPFPWRRVPMYIVAQVAGCTIATYAGMMVYGMKSEVLMTRPLVGHSSAFWAEFMASFFVLFLTASLVHAPPTVTQFSGFIVAIGIALGVLITGPISGGSMNPARSLGPAIVSYNYQSLWIYLTAPTLGAICGAFMLRMLKPCGSLTSSSSSTSQRSQFLQID</sequence>
<comment type="subcellular location">
    <subcellularLocation>
        <location evidence="1">Membrane</location>
        <topology evidence="1">Multi-pass membrane protein</topology>
    </subcellularLocation>
</comment>
<reference evidence="9 11" key="1">
    <citation type="journal article" date="2017" name="Nature">
        <title>The sunflower genome provides insights into oil metabolism, flowering and Asterid evolution.</title>
        <authorList>
            <person name="Badouin H."/>
            <person name="Gouzy J."/>
            <person name="Grassa C.J."/>
            <person name="Murat F."/>
            <person name="Staton S.E."/>
            <person name="Cottret L."/>
            <person name="Lelandais-Briere C."/>
            <person name="Owens G.L."/>
            <person name="Carrere S."/>
            <person name="Mayjonade B."/>
            <person name="Legrand L."/>
            <person name="Gill N."/>
            <person name="Kane N.C."/>
            <person name="Bowers J.E."/>
            <person name="Hubner S."/>
            <person name="Bellec A."/>
            <person name="Berard A."/>
            <person name="Berges H."/>
            <person name="Blanchet N."/>
            <person name="Boniface M.C."/>
            <person name="Brunel D."/>
            <person name="Catrice O."/>
            <person name="Chaidir N."/>
            <person name="Claudel C."/>
            <person name="Donnadieu C."/>
            <person name="Faraut T."/>
            <person name="Fievet G."/>
            <person name="Helmstetter N."/>
            <person name="King M."/>
            <person name="Knapp S.J."/>
            <person name="Lai Z."/>
            <person name="Le Paslier M.C."/>
            <person name="Lippi Y."/>
            <person name="Lorenzon L."/>
            <person name="Mandel J.R."/>
            <person name="Marage G."/>
            <person name="Marchand G."/>
            <person name="Marquand E."/>
            <person name="Bret-Mestries E."/>
            <person name="Morien E."/>
            <person name="Nambeesan S."/>
            <person name="Nguyen T."/>
            <person name="Pegot-Espagnet P."/>
            <person name="Pouilly N."/>
            <person name="Raftis F."/>
            <person name="Sallet E."/>
            <person name="Schiex T."/>
            <person name="Thomas J."/>
            <person name="Vandecasteele C."/>
            <person name="Vares D."/>
            <person name="Vear F."/>
            <person name="Vautrin S."/>
            <person name="Crespi M."/>
            <person name="Mangin B."/>
            <person name="Burke J.M."/>
            <person name="Salse J."/>
            <person name="Munos S."/>
            <person name="Vincourt P."/>
            <person name="Rieseberg L.H."/>
            <person name="Langlade N.B."/>
        </authorList>
    </citation>
    <scope>NUCLEOTIDE SEQUENCE [LARGE SCALE GENOMIC DNA]</scope>
    <source>
        <strain evidence="11">cv. SF193</strain>
        <tissue evidence="9">Leaves</tissue>
    </source>
</reference>
<dbReference type="Proteomes" id="UP000215914">
    <property type="component" value="Chromosome 9"/>
</dbReference>
<dbReference type="Gene3D" id="1.20.1080.10">
    <property type="entry name" value="Glycerol uptake facilitator protein"/>
    <property type="match status" value="1"/>
</dbReference>
<dbReference type="STRING" id="4232.A0A251TU48"/>
<dbReference type="InterPro" id="IPR023271">
    <property type="entry name" value="Aquaporin-like"/>
</dbReference>
<dbReference type="PROSITE" id="PS00221">
    <property type="entry name" value="MIP"/>
    <property type="match status" value="1"/>
</dbReference>
<proteinExistence type="inferred from homology"/>
<evidence type="ECO:0000256" key="2">
    <source>
        <dbReference type="ARBA" id="ARBA00022448"/>
    </source>
</evidence>
<evidence type="ECO:0000256" key="6">
    <source>
        <dbReference type="RuleBase" id="RU000477"/>
    </source>
</evidence>
<feature type="transmembrane region" description="Helical" evidence="8">
    <location>
        <begin position="16"/>
        <end position="39"/>
    </location>
</feature>
<feature type="transmembrane region" description="Helical" evidence="8">
    <location>
        <begin position="142"/>
        <end position="164"/>
    </location>
</feature>
<feature type="transmembrane region" description="Helical" evidence="8">
    <location>
        <begin position="110"/>
        <end position="130"/>
    </location>
</feature>
<gene>
    <name evidence="10" type="ORF">HannXRQ_Chr09g0247761</name>
    <name evidence="9" type="ORF">HanXRQr2_Chr09g0374681</name>
</gene>
<dbReference type="PANTHER" id="PTHR45724">
    <property type="entry name" value="AQUAPORIN NIP2-1"/>
    <property type="match status" value="1"/>
</dbReference>
<feature type="region of interest" description="Disordered" evidence="7">
    <location>
        <begin position="48"/>
        <end position="79"/>
    </location>
</feature>
<evidence type="ECO:0000256" key="5">
    <source>
        <dbReference type="ARBA" id="ARBA00023136"/>
    </source>
</evidence>
<feature type="transmembrane region" description="Helical" evidence="8">
    <location>
        <begin position="184"/>
        <end position="206"/>
    </location>
</feature>
<dbReference type="InParanoid" id="A0A251TU48"/>
<evidence type="ECO:0000256" key="1">
    <source>
        <dbReference type="ARBA" id="ARBA00004141"/>
    </source>
</evidence>
<evidence type="ECO:0000256" key="7">
    <source>
        <dbReference type="SAM" id="MobiDB-lite"/>
    </source>
</evidence>
<feature type="transmembrane region" description="Helical" evidence="8">
    <location>
        <begin position="294"/>
        <end position="315"/>
    </location>
</feature>
<organism evidence="10 11">
    <name type="scientific">Helianthus annuus</name>
    <name type="common">Common sunflower</name>
    <dbReference type="NCBI Taxonomy" id="4232"/>
    <lineage>
        <taxon>Eukaryota</taxon>
        <taxon>Viridiplantae</taxon>
        <taxon>Streptophyta</taxon>
        <taxon>Embryophyta</taxon>
        <taxon>Tracheophyta</taxon>
        <taxon>Spermatophyta</taxon>
        <taxon>Magnoliopsida</taxon>
        <taxon>eudicotyledons</taxon>
        <taxon>Gunneridae</taxon>
        <taxon>Pentapetalae</taxon>
        <taxon>asterids</taxon>
        <taxon>campanulids</taxon>
        <taxon>Asterales</taxon>
        <taxon>Asteraceae</taxon>
        <taxon>Asteroideae</taxon>
        <taxon>Heliantheae alliance</taxon>
        <taxon>Heliantheae</taxon>
        <taxon>Helianthus</taxon>
    </lineage>
</organism>
<dbReference type="PANTHER" id="PTHR45724:SF26">
    <property type="entry name" value="AQUAPORIN NIP7-1-RELATED"/>
    <property type="match status" value="1"/>
</dbReference>
<feature type="transmembrane region" description="Helical" evidence="8">
    <location>
        <begin position="252"/>
        <end position="273"/>
    </location>
</feature>
<dbReference type="GO" id="GO:0015267">
    <property type="term" value="F:channel activity"/>
    <property type="evidence" value="ECO:0007669"/>
    <property type="project" value="InterPro"/>
</dbReference>
<comment type="similarity">
    <text evidence="6">Belongs to the MIP/aquaporin (TC 1.A.8) family.</text>
</comment>
<dbReference type="EMBL" id="MNCJ02000324">
    <property type="protein sequence ID" value="KAF5789726.1"/>
    <property type="molecule type" value="Genomic_DNA"/>
</dbReference>
<accession>A0A251TU48</accession>
<evidence type="ECO:0000256" key="3">
    <source>
        <dbReference type="ARBA" id="ARBA00022692"/>
    </source>
</evidence>
<keyword evidence="4 8" id="KW-1133">Transmembrane helix</keyword>
<reference evidence="10" key="2">
    <citation type="submission" date="2017-02" db="EMBL/GenBank/DDBJ databases">
        <title>Sunflower complete genome.</title>
        <authorList>
            <person name="Langlade N."/>
            <person name="Munos S."/>
        </authorList>
    </citation>
    <scope>NUCLEOTIDE SEQUENCE [LARGE SCALE GENOMIC DNA]</scope>
    <source>
        <tissue evidence="10">Leaves</tissue>
    </source>
</reference>
<evidence type="ECO:0000256" key="4">
    <source>
        <dbReference type="ARBA" id="ARBA00022989"/>
    </source>
</evidence>
<dbReference type="Pfam" id="PF00230">
    <property type="entry name" value="MIP"/>
    <property type="match status" value="1"/>
</dbReference>